<dbReference type="GO" id="GO:0003677">
    <property type="term" value="F:DNA binding"/>
    <property type="evidence" value="ECO:0007669"/>
    <property type="project" value="UniProtKB-UniRule"/>
</dbReference>
<name>A0A2R7Y720_9CREN</name>
<reference evidence="9 10" key="1">
    <citation type="journal article" date="2018" name="Syst. Appl. Microbiol.">
        <title>A new symbiotic nanoarchaeote (Candidatus Nanoclepta minutus) and its host (Zestosphaera tikiterensis gen. nov., sp. nov.) from a New Zealand hot spring.</title>
        <authorList>
            <person name="St John E."/>
            <person name="Liu Y."/>
            <person name="Podar M."/>
            <person name="Stott M.B."/>
            <person name="Meneghin J."/>
            <person name="Chen Z."/>
            <person name="Lagutin K."/>
            <person name="Mitchell K."/>
            <person name="Reysenbach A.L."/>
        </authorList>
    </citation>
    <scope>NUCLEOTIDE SEQUENCE [LARGE SCALE GENOMIC DNA]</scope>
    <source>
        <strain evidence="9">NZ3</strain>
    </source>
</reference>
<keyword evidence="1 7" id="KW-0547">Nucleotide-binding</keyword>
<comment type="caution">
    <text evidence="9">The sequence shown here is derived from an EMBL/GenBank/DDBJ whole genome shotgun (WGS) entry which is preliminary data.</text>
</comment>
<feature type="binding site" evidence="7">
    <location>
        <position position="441"/>
    </location>
    <ligand>
        <name>ATP</name>
        <dbReference type="ChEBI" id="CHEBI:30616"/>
    </ligand>
</feature>
<dbReference type="CDD" id="cd00823">
    <property type="entry name" value="TopoIIB_Trans"/>
    <property type="match status" value="1"/>
</dbReference>
<feature type="binding site" evidence="7">
    <location>
        <begin position="121"/>
        <end position="128"/>
    </location>
    <ligand>
        <name>ATP</name>
        <dbReference type="ChEBI" id="CHEBI:30616"/>
    </ligand>
</feature>
<evidence type="ECO:0000256" key="6">
    <source>
        <dbReference type="ARBA" id="ARBA00063696"/>
    </source>
</evidence>
<proteinExistence type="inferred from homology"/>
<keyword evidence="2 7" id="KW-0067">ATP-binding</keyword>
<comment type="subunit">
    <text evidence="6 7">Homodimer. Heterotetramer of two Top6A and two Top6B chains.</text>
</comment>
<dbReference type="Gene3D" id="1.10.8.50">
    <property type="match status" value="1"/>
</dbReference>
<evidence type="ECO:0000256" key="4">
    <source>
        <dbReference type="ARBA" id="ARBA00023125"/>
    </source>
</evidence>
<gene>
    <name evidence="7" type="primary">top6B</name>
    <name evidence="9" type="ORF">B7O98_01325</name>
</gene>
<dbReference type="SUPFAM" id="SSF54211">
    <property type="entry name" value="Ribosomal protein S5 domain 2-like"/>
    <property type="match status" value="1"/>
</dbReference>
<accession>A0A2R7Y720</accession>
<dbReference type="SUPFAM" id="SSF55874">
    <property type="entry name" value="ATPase domain of HSP90 chaperone/DNA topoisomerase II/histidine kinase"/>
    <property type="match status" value="1"/>
</dbReference>
<evidence type="ECO:0000259" key="8">
    <source>
        <dbReference type="SMART" id="SM00387"/>
    </source>
</evidence>
<dbReference type="Pfam" id="PF09239">
    <property type="entry name" value="Topo-VIb_trans"/>
    <property type="match status" value="1"/>
</dbReference>
<dbReference type="InterPro" id="IPR015320">
    <property type="entry name" value="TopoVI_B_transducer"/>
</dbReference>
<dbReference type="AlphaFoldDB" id="A0A2R7Y720"/>
<dbReference type="InterPro" id="IPR005734">
    <property type="entry name" value="TopoVI_B"/>
</dbReference>
<feature type="domain" description="Histidine kinase/HSP90-like ATPase" evidence="8">
    <location>
        <begin position="29"/>
        <end position="160"/>
    </location>
</feature>
<dbReference type="NCBIfam" id="TIGR01052">
    <property type="entry name" value="top6b"/>
    <property type="match status" value="1"/>
</dbReference>
<evidence type="ECO:0000313" key="10">
    <source>
        <dbReference type="Proteomes" id="UP000244093"/>
    </source>
</evidence>
<feature type="binding site" evidence="7">
    <location>
        <begin position="112"/>
        <end position="113"/>
    </location>
    <ligand>
        <name>ATP</name>
        <dbReference type="ChEBI" id="CHEBI:30616"/>
    </ligand>
</feature>
<dbReference type="PANTHER" id="PTHR48444:SF1">
    <property type="entry name" value="DNA TOPOISOMERASE 6 SUBUNIT B"/>
    <property type="match status" value="1"/>
</dbReference>
<dbReference type="InterPro" id="IPR010979">
    <property type="entry name" value="Ribosomal_uS13-like_H2TH"/>
</dbReference>
<dbReference type="GO" id="GO:0006260">
    <property type="term" value="P:DNA replication"/>
    <property type="evidence" value="ECO:0007669"/>
    <property type="project" value="UniProtKB-UniRule"/>
</dbReference>
<keyword evidence="3 7" id="KW-0799">Topoisomerase</keyword>
<dbReference type="HAMAP" id="MF_00322">
    <property type="entry name" value="Top6B"/>
    <property type="match status" value="1"/>
</dbReference>
<keyword evidence="4 7" id="KW-0238">DNA-binding</keyword>
<comment type="catalytic activity">
    <reaction evidence="7">
        <text>ATP-dependent breakage, passage and rejoining of double-stranded DNA.</text>
        <dbReference type="EC" id="5.6.2.2"/>
    </reaction>
</comment>
<dbReference type="InterPro" id="IPR036890">
    <property type="entry name" value="HATPase_C_sf"/>
</dbReference>
<dbReference type="SUPFAM" id="SSF46946">
    <property type="entry name" value="S13-like H2TH domain"/>
    <property type="match status" value="1"/>
</dbReference>
<evidence type="ECO:0000256" key="3">
    <source>
        <dbReference type="ARBA" id="ARBA00023029"/>
    </source>
</evidence>
<feature type="binding site" evidence="7">
    <location>
        <position position="91"/>
    </location>
    <ligand>
        <name>ATP</name>
        <dbReference type="ChEBI" id="CHEBI:30616"/>
    </ligand>
</feature>
<dbReference type="EC" id="5.6.2.2" evidence="7"/>
<evidence type="ECO:0000256" key="2">
    <source>
        <dbReference type="ARBA" id="ARBA00022840"/>
    </source>
</evidence>
<feature type="binding site" evidence="7">
    <location>
        <position position="44"/>
    </location>
    <ligand>
        <name>ATP</name>
        <dbReference type="ChEBI" id="CHEBI:30616"/>
    </ligand>
</feature>
<sequence>MTEASVEKFKSLSPSEFFYRNKEIAGFSNPARALYQTVRELVENALDATDSHHILPDIKVIIKNEVETPTSGLVGLSEAFEGGLYSVQVEDNGIGLPPSHVPRAFGQLLYSSKYVLRQTRGMFGLGAKMAVLYGQITTGKPAEITTSQVTSKRVYYYRIGIDVINNTPIIHEAATYMKTNDWHGTIVKIYLVGDWQRSKQKIYEYLKRTAIIAPYANIYFEDPDGEIMLFKRSTEEMPPPPREVQPHPYGVDLEMLKMMAATTKASTLVEFLYKEFQSVGITTANEIVQRSGLRPDLKPSDLTLEDLMKVLKAIKETNVKPPRADHLSNLGEKLIEIGLKESLKPEFVKAVTRKPSVYEGHAFIVEAGIAYGGRIPPSDKDFIPLLRYANKIPLLYDEAADVMRAVVRNIDWERYDVVFPAPLVVLIHICSTKVPYKGVGKEAVADVPEVEREMELAVKEAARELKSYLNMKAREREEAEKAVTIAKYIPNVSRSLSRIVGKVSEEVLARELLNMLNKRLTSFKIKNLSDVFVGVE</sequence>
<evidence type="ECO:0000256" key="7">
    <source>
        <dbReference type="HAMAP-Rule" id="MF_00322"/>
    </source>
</evidence>
<dbReference type="EMBL" id="NBVN01000002">
    <property type="protein sequence ID" value="PUA33109.1"/>
    <property type="molecule type" value="Genomic_DNA"/>
</dbReference>
<dbReference type="InterPro" id="IPR003594">
    <property type="entry name" value="HATPase_dom"/>
</dbReference>
<comment type="similarity">
    <text evidence="7">Belongs to the TOP6B family.</text>
</comment>
<dbReference type="Proteomes" id="UP000244093">
    <property type="component" value="Unassembled WGS sequence"/>
</dbReference>
<keyword evidence="5 7" id="KW-0413">Isomerase</keyword>
<dbReference type="PIRSF" id="PIRSF006553">
    <property type="entry name" value="TopoVI_B"/>
    <property type="match status" value="1"/>
</dbReference>
<dbReference type="Gene3D" id="3.30.230.10">
    <property type="match status" value="1"/>
</dbReference>
<dbReference type="InterPro" id="IPR014721">
    <property type="entry name" value="Ribsml_uS5_D2-typ_fold_subgr"/>
</dbReference>
<evidence type="ECO:0000256" key="5">
    <source>
        <dbReference type="ARBA" id="ARBA00023235"/>
    </source>
</evidence>
<dbReference type="GO" id="GO:0003918">
    <property type="term" value="F:DNA topoisomerase type II (double strand cut, ATP-hydrolyzing) activity"/>
    <property type="evidence" value="ECO:0007669"/>
    <property type="project" value="UniProtKB-UniRule"/>
</dbReference>
<dbReference type="InterPro" id="IPR020568">
    <property type="entry name" value="Ribosomal_Su5_D2-typ_SF"/>
</dbReference>
<dbReference type="SMART" id="SM00387">
    <property type="entry name" value="HATPase_c"/>
    <property type="match status" value="1"/>
</dbReference>
<dbReference type="PANTHER" id="PTHR48444">
    <property type="entry name" value="DNA TOPOISOMERASE 6 SUBUNIT B"/>
    <property type="match status" value="1"/>
</dbReference>
<dbReference type="GO" id="GO:0005524">
    <property type="term" value="F:ATP binding"/>
    <property type="evidence" value="ECO:0007669"/>
    <property type="project" value="UniProtKB-UniRule"/>
</dbReference>
<comment type="function">
    <text evidence="7">Relaxes both positive and negative superturns and exhibits a strong decatenase activity.</text>
</comment>
<dbReference type="GO" id="GO:0006265">
    <property type="term" value="P:DNA topological change"/>
    <property type="evidence" value="ECO:0007669"/>
    <property type="project" value="UniProtKB-UniRule"/>
</dbReference>
<evidence type="ECO:0000313" key="9">
    <source>
        <dbReference type="EMBL" id="PUA33109.1"/>
    </source>
</evidence>
<organism evidence="9 10">
    <name type="scientific">Zestosphaera tikiterensis</name>
    <dbReference type="NCBI Taxonomy" id="1973259"/>
    <lineage>
        <taxon>Archaea</taxon>
        <taxon>Thermoproteota</taxon>
        <taxon>Thermoprotei</taxon>
        <taxon>Desulfurococcales</taxon>
        <taxon>Desulfurococcaceae</taxon>
        <taxon>Zestosphaera</taxon>
    </lineage>
</organism>
<dbReference type="NCBIfam" id="NF003218">
    <property type="entry name" value="PRK04184.1"/>
    <property type="match status" value="1"/>
</dbReference>
<dbReference type="Pfam" id="PF02518">
    <property type="entry name" value="HATPase_c"/>
    <property type="match status" value="1"/>
</dbReference>
<dbReference type="FunFam" id="3.30.565.10:FF:000062">
    <property type="entry name" value="Type 2 DNA topoisomerase 6 subunit B"/>
    <property type="match status" value="1"/>
</dbReference>
<dbReference type="Gene3D" id="3.30.565.10">
    <property type="entry name" value="Histidine kinase-like ATPase, C-terminal domain"/>
    <property type="match status" value="1"/>
</dbReference>
<evidence type="ECO:0000256" key="1">
    <source>
        <dbReference type="ARBA" id="ARBA00022741"/>
    </source>
</evidence>
<protein>
    <recommendedName>
        <fullName evidence="7">Type 2 DNA topoisomerase 6 subunit B</fullName>
        <ecNumber evidence="7">5.6.2.2</ecNumber>
    </recommendedName>
    <alternativeName>
        <fullName evidence="7">Type II DNA topoisomerase VI subunit B</fullName>
        <shortName evidence="7">TopoVI-B</shortName>
    </alternativeName>
</protein>